<organism evidence="1 2">
    <name type="scientific">Funneliformis geosporum</name>
    <dbReference type="NCBI Taxonomy" id="1117311"/>
    <lineage>
        <taxon>Eukaryota</taxon>
        <taxon>Fungi</taxon>
        <taxon>Fungi incertae sedis</taxon>
        <taxon>Mucoromycota</taxon>
        <taxon>Glomeromycotina</taxon>
        <taxon>Glomeromycetes</taxon>
        <taxon>Glomerales</taxon>
        <taxon>Glomeraceae</taxon>
        <taxon>Funneliformis</taxon>
    </lineage>
</organism>
<protein>
    <submittedName>
        <fullName evidence="1">11955_t:CDS:1</fullName>
    </submittedName>
</protein>
<reference evidence="1" key="1">
    <citation type="submission" date="2022-08" db="EMBL/GenBank/DDBJ databases">
        <authorList>
            <person name="Kallberg Y."/>
            <person name="Tangrot J."/>
            <person name="Rosling A."/>
        </authorList>
    </citation>
    <scope>NUCLEOTIDE SEQUENCE</scope>
    <source>
        <strain evidence="1">Wild A</strain>
    </source>
</reference>
<keyword evidence="2" id="KW-1185">Reference proteome</keyword>
<dbReference type="AlphaFoldDB" id="A0A9W4T5S0"/>
<dbReference type="EMBL" id="CAMKVN010009982">
    <property type="protein sequence ID" value="CAI2193733.1"/>
    <property type="molecule type" value="Genomic_DNA"/>
</dbReference>
<gene>
    <name evidence="1" type="ORF">FWILDA_LOCUS16224</name>
</gene>
<name>A0A9W4T5S0_9GLOM</name>
<proteinExistence type="predicted"/>
<evidence type="ECO:0000313" key="2">
    <source>
        <dbReference type="Proteomes" id="UP001153678"/>
    </source>
</evidence>
<evidence type="ECO:0000313" key="1">
    <source>
        <dbReference type="EMBL" id="CAI2193733.1"/>
    </source>
</evidence>
<sequence length="53" mass="6133">MMFQIIRKGIKDSIRAEQAANTALIISGKIKSHWLKLMVKYYVCKIIIRLIIA</sequence>
<feature type="non-terminal residue" evidence="1">
    <location>
        <position position="53"/>
    </location>
</feature>
<dbReference type="Proteomes" id="UP001153678">
    <property type="component" value="Unassembled WGS sequence"/>
</dbReference>
<accession>A0A9W4T5S0</accession>
<comment type="caution">
    <text evidence="1">The sequence shown here is derived from an EMBL/GenBank/DDBJ whole genome shotgun (WGS) entry which is preliminary data.</text>
</comment>